<accession>A0A2P5ESR4</accession>
<evidence type="ECO:0000313" key="1">
    <source>
        <dbReference type="EMBL" id="PON88576.1"/>
    </source>
</evidence>
<protein>
    <submittedName>
        <fullName evidence="1">Uncharacterized protein</fullName>
    </submittedName>
</protein>
<comment type="caution">
    <text evidence="1">The sequence shown here is derived from an EMBL/GenBank/DDBJ whole genome shotgun (WGS) entry which is preliminary data.</text>
</comment>
<dbReference type="Proteomes" id="UP000237000">
    <property type="component" value="Unassembled WGS sequence"/>
</dbReference>
<dbReference type="AlphaFoldDB" id="A0A2P5ESR4"/>
<reference evidence="2" key="1">
    <citation type="submission" date="2016-06" db="EMBL/GenBank/DDBJ databases">
        <title>Parallel loss of symbiosis genes in relatives of nitrogen-fixing non-legume Parasponia.</title>
        <authorList>
            <person name="Van Velzen R."/>
            <person name="Holmer R."/>
            <person name="Bu F."/>
            <person name="Rutten L."/>
            <person name="Van Zeijl A."/>
            <person name="Liu W."/>
            <person name="Santuari L."/>
            <person name="Cao Q."/>
            <person name="Sharma T."/>
            <person name="Shen D."/>
            <person name="Roswanjaya Y."/>
            <person name="Wardhani T."/>
            <person name="Kalhor M.S."/>
            <person name="Jansen J."/>
            <person name="Van den Hoogen J."/>
            <person name="Gungor B."/>
            <person name="Hartog M."/>
            <person name="Hontelez J."/>
            <person name="Verver J."/>
            <person name="Yang W.-C."/>
            <person name="Schijlen E."/>
            <person name="Repin R."/>
            <person name="Schilthuizen M."/>
            <person name="Schranz E."/>
            <person name="Heidstra R."/>
            <person name="Miyata K."/>
            <person name="Fedorova E."/>
            <person name="Kohlen W."/>
            <person name="Bisseling T."/>
            <person name="Smit S."/>
            <person name="Geurts R."/>
        </authorList>
    </citation>
    <scope>NUCLEOTIDE SEQUENCE [LARGE SCALE GENOMIC DNA]</scope>
    <source>
        <strain evidence="2">cv. RG33-2</strain>
    </source>
</reference>
<name>A0A2P5ESR4_TREOI</name>
<evidence type="ECO:0000313" key="2">
    <source>
        <dbReference type="Proteomes" id="UP000237000"/>
    </source>
</evidence>
<sequence>MAVLVFLESNHDSILSLHLSVLRSKSRLRCLNCDKLTMRTFDLDDLGVHCDLDLVRNVHALDDRMVFISAPILGFEGQNWNRKKE</sequence>
<gene>
    <name evidence="1" type="ORF">TorRG33x02_156410</name>
</gene>
<dbReference type="InParanoid" id="A0A2P5ESR4"/>
<keyword evidence="2" id="KW-1185">Reference proteome</keyword>
<dbReference type="EMBL" id="JXTC01000104">
    <property type="protein sequence ID" value="PON88576.1"/>
    <property type="molecule type" value="Genomic_DNA"/>
</dbReference>
<proteinExistence type="predicted"/>
<organism evidence="1 2">
    <name type="scientific">Trema orientale</name>
    <name type="common">Charcoal tree</name>
    <name type="synonym">Celtis orientalis</name>
    <dbReference type="NCBI Taxonomy" id="63057"/>
    <lineage>
        <taxon>Eukaryota</taxon>
        <taxon>Viridiplantae</taxon>
        <taxon>Streptophyta</taxon>
        <taxon>Embryophyta</taxon>
        <taxon>Tracheophyta</taxon>
        <taxon>Spermatophyta</taxon>
        <taxon>Magnoliopsida</taxon>
        <taxon>eudicotyledons</taxon>
        <taxon>Gunneridae</taxon>
        <taxon>Pentapetalae</taxon>
        <taxon>rosids</taxon>
        <taxon>fabids</taxon>
        <taxon>Rosales</taxon>
        <taxon>Cannabaceae</taxon>
        <taxon>Trema</taxon>
    </lineage>
</organism>